<dbReference type="Pfam" id="PF13731">
    <property type="entry name" value="WxL"/>
    <property type="match status" value="1"/>
</dbReference>
<keyword evidence="1" id="KW-0732">Signal</keyword>
<keyword evidence="4" id="KW-1185">Reference proteome</keyword>
<evidence type="ECO:0000256" key="1">
    <source>
        <dbReference type="SAM" id="SignalP"/>
    </source>
</evidence>
<dbReference type="STRING" id="1291734.FD02_GL000226"/>
<feature type="signal peptide" evidence="1">
    <location>
        <begin position="1"/>
        <end position="23"/>
    </location>
</feature>
<protein>
    <recommendedName>
        <fullName evidence="2">WxL domain-containing protein</fullName>
    </recommendedName>
</protein>
<accession>A0A0R1JS15</accession>
<proteinExistence type="predicted"/>
<evidence type="ECO:0000313" key="3">
    <source>
        <dbReference type="EMBL" id="KRK71041.1"/>
    </source>
</evidence>
<dbReference type="AlphaFoldDB" id="A0A0R1JS15"/>
<organism evidence="3 4">
    <name type="scientific">Lacticaseibacillus nasuensis JCM 17158</name>
    <dbReference type="NCBI Taxonomy" id="1291734"/>
    <lineage>
        <taxon>Bacteria</taxon>
        <taxon>Bacillati</taxon>
        <taxon>Bacillota</taxon>
        <taxon>Bacilli</taxon>
        <taxon>Lactobacillales</taxon>
        <taxon>Lactobacillaceae</taxon>
        <taxon>Lacticaseibacillus</taxon>
    </lineage>
</organism>
<gene>
    <name evidence="3" type="ORF">FD02_GL000226</name>
</gene>
<feature type="chain" id="PRO_5039397506" description="WxL domain-containing protein" evidence="1">
    <location>
        <begin position="24"/>
        <end position="237"/>
    </location>
</feature>
<dbReference type="Proteomes" id="UP000051804">
    <property type="component" value="Unassembled WGS sequence"/>
</dbReference>
<dbReference type="InterPro" id="IPR027994">
    <property type="entry name" value="WxL_dom"/>
</dbReference>
<name>A0A0R1JS15_9LACO</name>
<dbReference type="OrthoDB" id="2299058at2"/>
<evidence type="ECO:0000259" key="2">
    <source>
        <dbReference type="Pfam" id="PF13731"/>
    </source>
</evidence>
<sequence>MKKTLIASAAALALAAAAAIAPAAVSAATPDGSAQGTTTAEFKVEAGDGKDNPGGDNGSGENANLWLVKAPDLLFTNATVADIISGTTVHYQSGATDTKTGDAAENQDGALQITDLRGTGAGWTLTASVNQPTLGDSKLDGTLHLAFKDAKSDFVGTTNDDGTPDLPATAAPQTATLSTKGTTATVWTAAAKSGQGDNTATVDPDKTTFDIFANPGVTAGTYDATVTWTLGSTVTPN</sequence>
<reference evidence="3 4" key="1">
    <citation type="journal article" date="2015" name="Genome Announc.">
        <title>Expanding the biotechnology potential of lactobacilli through comparative genomics of 213 strains and associated genera.</title>
        <authorList>
            <person name="Sun Z."/>
            <person name="Harris H.M."/>
            <person name="McCann A."/>
            <person name="Guo C."/>
            <person name="Argimon S."/>
            <person name="Zhang W."/>
            <person name="Yang X."/>
            <person name="Jeffery I.B."/>
            <person name="Cooney J.C."/>
            <person name="Kagawa T.F."/>
            <person name="Liu W."/>
            <person name="Song Y."/>
            <person name="Salvetti E."/>
            <person name="Wrobel A."/>
            <person name="Rasinkangas P."/>
            <person name="Parkhill J."/>
            <person name="Rea M.C."/>
            <person name="O'Sullivan O."/>
            <person name="Ritari J."/>
            <person name="Douillard F.P."/>
            <person name="Paul Ross R."/>
            <person name="Yang R."/>
            <person name="Briner A.E."/>
            <person name="Felis G.E."/>
            <person name="de Vos W.M."/>
            <person name="Barrangou R."/>
            <person name="Klaenhammer T.R."/>
            <person name="Caufield P.W."/>
            <person name="Cui Y."/>
            <person name="Zhang H."/>
            <person name="O'Toole P.W."/>
        </authorList>
    </citation>
    <scope>NUCLEOTIDE SEQUENCE [LARGE SCALE GENOMIC DNA]</scope>
    <source>
        <strain evidence="3 4">JCM 17158</strain>
    </source>
</reference>
<dbReference type="EMBL" id="AZDJ01000030">
    <property type="protein sequence ID" value="KRK71041.1"/>
    <property type="molecule type" value="Genomic_DNA"/>
</dbReference>
<dbReference type="PATRIC" id="fig|1291734.4.peg.234"/>
<feature type="domain" description="WxL" evidence="2">
    <location>
        <begin position="53"/>
        <end position="232"/>
    </location>
</feature>
<comment type="caution">
    <text evidence="3">The sequence shown here is derived from an EMBL/GenBank/DDBJ whole genome shotgun (WGS) entry which is preliminary data.</text>
</comment>
<dbReference type="RefSeq" id="WP_056951736.1">
    <property type="nucleotide sequence ID" value="NZ_AZDJ01000030.1"/>
</dbReference>
<evidence type="ECO:0000313" key="4">
    <source>
        <dbReference type="Proteomes" id="UP000051804"/>
    </source>
</evidence>